<organism evidence="7 8">
    <name type="scientific">Taxus chinensis</name>
    <name type="common">Chinese yew</name>
    <name type="synonym">Taxus wallichiana var. chinensis</name>
    <dbReference type="NCBI Taxonomy" id="29808"/>
    <lineage>
        <taxon>Eukaryota</taxon>
        <taxon>Viridiplantae</taxon>
        <taxon>Streptophyta</taxon>
        <taxon>Embryophyta</taxon>
        <taxon>Tracheophyta</taxon>
        <taxon>Spermatophyta</taxon>
        <taxon>Pinopsida</taxon>
        <taxon>Pinidae</taxon>
        <taxon>Conifers II</taxon>
        <taxon>Cupressales</taxon>
        <taxon>Taxaceae</taxon>
        <taxon>Taxus</taxon>
    </lineage>
</organism>
<keyword evidence="4" id="KW-0539">Nucleus</keyword>
<evidence type="ECO:0000259" key="6">
    <source>
        <dbReference type="PROSITE" id="PS51005"/>
    </source>
</evidence>
<protein>
    <recommendedName>
        <fullName evidence="6">NAC domain-containing protein</fullName>
    </recommendedName>
</protein>
<dbReference type="PROSITE" id="PS51005">
    <property type="entry name" value="NAC"/>
    <property type="match status" value="1"/>
</dbReference>
<accession>A0AA38L8J8</accession>
<keyword evidence="2" id="KW-0805">Transcription regulation</keyword>
<comment type="subcellular location">
    <subcellularLocation>
        <location evidence="1">Nucleus</location>
    </subcellularLocation>
</comment>
<dbReference type="Pfam" id="PF02365">
    <property type="entry name" value="NAM"/>
    <property type="match status" value="1"/>
</dbReference>
<dbReference type="GO" id="GO:0005634">
    <property type="term" value="C:nucleus"/>
    <property type="evidence" value="ECO:0007669"/>
    <property type="project" value="UniProtKB-SubCell"/>
</dbReference>
<feature type="non-terminal residue" evidence="7">
    <location>
        <position position="1"/>
    </location>
</feature>
<dbReference type="SUPFAM" id="SSF101941">
    <property type="entry name" value="NAC domain"/>
    <property type="match status" value="1"/>
</dbReference>
<dbReference type="InterPro" id="IPR003441">
    <property type="entry name" value="NAC-dom"/>
</dbReference>
<evidence type="ECO:0000256" key="5">
    <source>
        <dbReference type="SAM" id="MobiDB-lite"/>
    </source>
</evidence>
<dbReference type="GO" id="GO:0006355">
    <property type="term" value="P:regulation of DNA-templated transcription"/>
    <property type="evidence" value="ECO:0007669"/>
    <property type="project" value="InterPro"/>
</dbReference>
<dbReference type="InterPro" id="IPR036093">
    <property type="entry name" value="NAC_dom_sf"/>
</dbReference>
<dbReference type="AlphaFoldDB" id="A0AA38L8J8"/>
<dbReference type="PANTHER" id="PTHR31744:SF233">
    <property type="entry name" value="NAC DOMAIN-CONTAINING PROTEIN 72-LIKE"/>
    <property type="match status" value="1"/>
</dbReference>
<dbReference type="Proteomes" id="UP000824469">
    <property type="component" value="Unassembled WGS sequence"/>
</dbReference>
<keyword evidence="3" id="KW-0804">Transcription</keyword>
<evidence type="ECO:0000313" key="7">
    <source>
        <dbReference type="EMBL" id="KAH9311900.1"/>
    </source>
</evidence>
<evidence type="ECO:0000256" key="1">
    <source>
        <dbReference type="ARBA" id="ARBA00004123"/>
    </source>
</evidence>
<reference evidence="7 8" key="1">
    <citation type="journal article" date="2021" name="Nat. Plants">
        <title>The Taxus genome provides insights into paclitaxel biosynthesis.</title>
        <authorList>
            <person name="Xiong X."/>
            <person name="Gou J."/>
            <person name="Liao Q."/>
            <person name="Li Y."/>
            <person name="Zhou Q."/>
            <person name="Bi G."/>
            <person name="Li C."/>
            <person name="Du R."/>
            <person name="Wang X."/>
            <person name="Sun T."/>
            <person name="Guo L."/>
            <person name="Liang H."/>
            <person name="Lu P."/>
            <person name="Wu Y."/>
            <person name="Zhang Z."/>
            <person name="Ro D.K."/>
            <person name="Shang Y."/>
            <person name="Huang S."/>
            <person name="Yan J."/>
        </authorList>
    </citation>
    <scope>NUCLEOTIDE SEQUENCE [LARGE SCALE GENOMIC DNA]</scope>
    <source>
        <strain evidence="7">Ta-2019</strain>
    </source>
</reference>
<feature type="region of interest" description="Disordered" evidence="5">
    <location>
        <begin position="152"/>
        <end position="172"/>
    </location>
</feature>
<evidence type="ECO:0000313" key="8">
    <source>
        <dbReference type="Proteomes" id="UP000824469"/>
    </source>
</evidence>
<gene>
    <name evidence="7" type="ORF">KI387_026935</name>
</gene>
<evidence type="ECO:0000256" key="4">
    <source>
        <dbReference type="ARBA" id="ARBA00023242"/>
    </source>
</evidence>
<evidence type="ECO:0000256" key="2">
    <source>
        <dbReference type="ARBA" id="ARBA00023015"/>
    </source>
</evidence>
<proteinExistence type="predicted"/>
<keyword evidence="8" id="KW-1185">Reference proteome</keyword>
<evidence type="ECO:0000256" key="3">
    <source>
        <dbReference type="ARBA" id="ARBA00023163"/>
    </source>
</evidence>
<dbReference type="GO" id="GO:0003677">
    <property type="term" value="F:DNA binding"/>
    <property type="evidence" value="ECO:0007669"/>
    <property type="project" value="InterPro"/>
</dbReference>
<name>A0AA38L8J8_TAXCH</name>
<dbReference type="EMBL" id="JAHRHJ020000006">
    <property type="protein sequence ID" value="KAH9311900.1"/>
    <property type="molecule type" value="Genomic_DNA"/>
</dbReference>
<sequence>KASFGEREWYFFSPRDRKYPNGSRPNRAAASGYWKATGTDKPVLVSGTSHKLGVKKALVFYKGRPPKGFKTDWIMHEYRLTDSSAGPKPPRKKWSLRLDDWVLCRIYQKPAHFPITEIRSQEEELMALIQSQHKFDSISWQGQVQMHGFGEDDNPNRNPNCVESFPETWDDGSSNGCLVSTKLFENDDLHPPITDNNANPYKTALADFQEMFSLPISETRHAWLS</sequence>
<dbReference type="PANTHER" id="PTHR31744">
    <property type="entry name" value="PROTEIN CUP-SHAPED COTYLEDON 2-RELATED"/>
    <property type="match status" value="1"/>
</dbReference>
<dbReference type="Gene3D" id="2.170.150.80">
    <property type="entry name" value="NAC domain"/>
    <property type="match status" value="1"/>
</dbReference>
<feature type="domain" description="NAC" evidence="6">
    <location>
        <begin position="1"/>
        <end position="109"/>
    </location>
</feature>
<comment type="caution">
    <text evidence="7">The sequence shown here is derived from an EMBL/GenBank/DDBJ whole genome shotgun (WGS) entry which is preliminary data.</text>
</comment>